<reference evidence="1" key="1">
    <citation type="submission" date="2023-11" db="EMBL/GenBank/DDBJ databases">
        <title>Genome assemblies of two species of porcelain crab, Petrolisthes cinctipes and Petrolisthes manimaculis (Anomura: Porcellanidae).</title>
        <authorList>
            <person name="Angst P."/>
        </authorList>
    </citation>
    <scope>NUCLEOTIDE SEQUENCE</scope>
    <source>
        <strain evidence="1">PB745_02</strain>
        <tissue evidence="1">Gill</tissue>
    </source>
</reference>
<organism evidence="1 2">
    <name type="scientific">Petrolisthes manimaculis</name>
    <dbReference type="NCBI Taxonomy" id="1843537"/>
    <lineage>
        <taxon>Eukaryota</taxon>
        <taxon>Metazoa</taxon>
        <taxon>Ecdysozoa</taxon>
        <taxon>Arthropoda</taxon>
        <taxon>Crustacea</taxon>
        <taxon>Multicrustacea</taxon>
        <taxon>Malacostraca</taxon>
        <taxon>Eumalacostraca</taxon>
        <taxon>Eucarida</taxon>
        <taxon>Decapoda</taxon>
        <taxon>Pleocyemata</taxon>
        <taxon>Anomura</taxon>
        <taxon>Galatheoidea</taxon>
        <taxon>Porcellanidae</taxon>
        <taxon>Petrolisthes</taxon>
    </lineage>
</organism>
<accession>A0AAE1NL83</accession>
<evidence type="ECO:0000313" key="2">
    <source>
        <dbReference type="Proteomes" id="UP001292094"/>
    </source>
</evidence>
<dbReference type="EMBL" id="JAWZYT010004976">
    <property type="protein sequence ID" value="KAK4292003.1"/>
    <property type="molecule type" value="Genomic_DNA"/>
</dbReference>
<comment type="caution">
    <text evidence="1">The sequence shown here is derived from an EMBL/GenBank/DDBJ whole genome shotgun (WGS) entry which is preliminary data.</text>
</comment>
<name>A0AAE1NL83_9EUCA</name>
<proteinExistence type="predicted"/>
<evidence type="ECO:0000313" key="1">
    <source>
        <dbReference type="EMBL" id="KAK4292003.1"/>
    </source>
</evidence>
<dbReference type="AlphaFoldDB" id="A0AAE1NL83"/>
<sequence>MREGVWEKREMSVTHLAACGGSFGARRAIRKVPEPASATPGYRHCHHSLTRWRGGGRCRRGYVGGLVPLPTLALHHNILSAHTEEHTHSRTFTSLVIRLWRILQGQSGSTLGTCQPVLSALDARAAPQCHPGVPRGASRLLQDLLLNQS</sequence>
<dbReference type="Proteomes" id="UP001292094">
    <property type="component" value="Unassembled WGS sequence"/>
</dbReference>
<gene>
    <name evidence="1" type="ORF">Pmani_035200</name>
</gene>
<protein>
    <submittedName>
        <fullName evidence="1">Uncharacterized protein</fullName>
    </submittedName>
</protein>
<keyword evidence="2" id="KW-1185">Reference proteome</keyword>